<proteinExistence type="predicted"/>
<accession>A0A517Z3Y5</accession>
<evidence type="ECO:0000313" key="1">
    <source>
        <dbReference type="EMBL" id="QDU37203.1"/>
    </source>
</evidence>
<gene>
    <name evidence="1" type="ORF">Mal4_15120</name>
</gene>
<protein>
    <submittedName>
        <fullName evidence="1">Uncharacterized protein</fullName>
    </submittedName>
</protein>
<name>A0A517Z3Y5_9PLAN</name>
<evidence type="ECO:0000313" key="2">
    <source>
        <dbReference type="Proteomes" id="UP000320496"/>
    </source>
</evidence>
<dbReference type="Proteomes" id="UP000320496">
    <property type="component" value="Chromosome"/>
</dbReference>
<keyword evidence="2" id="KW-1185">Reference proteome</keyword>
<dbReference type="OrthoDB" id="9924103at2"/>
<organism evidence="1 2">
    <name type="scientific">Maioricimonas rarisocia</name>
    <dbReference type="NCBI Taxonomy" id="2528026"/>
    <lineage>
        <taxon>Bacteria</taxon>
        <taxon>Pseudomonadati</taxon>
        <taxon>Planctomycetota</taxon>
        <taxon>Planctomycetia</taxon>
        <taxon>Planctomycetales</taxon>
        <taxon>Planctomycetaceae</taxon>
        <taxon>Maioricimonas</taxon>
    </lineage>
</organism>
<sequence>MEFSLPEIHEISVDVDGRQFDGSWYVVLQDMIVNYNGFTASTNGCPSNADEVAKGMLRQLVAAHYVRPESIPAGLPPSVREAAHRYINESLEESQAASFVASFGKAERGALLHRQLSWMCVNALAMIVPAWKYMCDGNAAEETYLDLRQWLGDPSHPVDWKSATTPAVATRDGLRVGDCDACRLEPIASAVAHTARYLQSADPADATESLESADEAYDEGCHSRGAPDRFSKWLVFDVLPRALACRPIEALG</sequence>
<dbReference type="EMBL" id="CP036275">
    <property type="protein sequence ID" value="QDU37203.1"/>
    <property type="molecule type" value="Genomic_DNA"/>
</dbReference>
<dbReference type="KEGG" id="mri:Mal4_15120"/>
<dbReference type="RefSeq" id="WP_145367977.1">
    <property type="nucleotide sequence ID" value="NZ_CP036275.1"/>
</dbReference>
<reference evidence="1 2" key="1">
    <citation type="submission" date="2019-02" db="EMBL/GenBank/DDBJ databases">
        <title>Deep-cultivation of Planctomycetes and their phenomic and genomic characterization uncovers novel biology.</title>
        <authorList>
            <person name="Wiegand S."/>
            <person name="Jogler M."/>
            <person name="Boedeker C."/>
            <person name="Pinto D."/>
            <person name="Vollmers J."/>
            <person name="Rivas-Marin E."/>
            <person name="Kohn T."/>
            <person name="Peeters S.H."/>
            <person name="Heuer A."/>
            <person name="Rast P."/>
            <person name="Oberbeckmann S."/>
            <person name="Bunk B."/>
            <person name="Jeske O."/>
            <person name="Meyerdierks A."/>
            <person name="Storesund J.E."/>
            <person name="Kallscheuer N."/>
            <person name="Luecker S."/>
            <person name="Lage O.M."/>
            <person name="Pohl T."/>
            <person name="Merkel B.J."/>
            <person name="Hornburger P."/>
            <person name="Mueller R.-W."/>
            <person name="Bruemmer F."/>
            <person name="Labrenz M."/>
            <person name="Spormann A.M."/>
            <person name="Op den Camp H."/>
            <person name="Overmann J."/>
            <person name="Amann R."/>
            <person name="Jetten M.S.M."/>
            <person name="Mascher T."/>
            <person name="Medema M.H."/>
            <person name="Devos D.P."/>
            <person name="Kaster A.-K."/>
            <person name="Ovreas L."/>
            <person name="Rohde M."/>
            <person name="Galperin M.Y."/>
            <person name="Jogler C."/>
        </authorList>
    </citation>
    <scope>NUCLEOTIDE SEQUENCE [LARGE SCALE GENOMIC DNA]</scope>
    <source>
        <strain evidence="1 2">Mal4</strain>
    </source>
</reference>
<dbReference type="AlphaFoldDB" id="A0A517Z3Y5"/>